<feature type="domain" description="UvrD-like helicase C-terminal" evidence="13">
    <location>
        <begin position="281"/>
        <end position="560"/>
    </location>
</feature>
<keyword evidence="3 10" id="KW-0378">Hydrolase</keyword>
<reference evidence="14 15" key="1">
    <citation type="submission" date="2015-08" db="EMBL/GenBank/DDBJ databases">
        <title>Complete genome sequence of Sulfurifustis variabilis.</title>
        <authorList>
            <person name="Miura A."/>
            <person name="Kojima H."/>
            <person name="Fukui M."/>
        </authorList>
    </citation>
    <scope>NUCLEOTIDE SEQUENCE [LARGE SCALE GENOMIC DNA]</scope>
    <source>
        <strain evidence="15">skN76</strain>
    </source>
</reference>
<dbReference type="PROSITE" id="PS51217">
    <property type="entry name" value="UVRD_HELICASE_CTER"/>
    <property type="match status" value="1"/>
</dbReference>
<dbReference type="GO" id="GO:0043138">
    <property type="term" value="F:3'-5' DNA helicase activity"/>
    <property type="evidence" value="ECO:0007669"/>
    <property type="project" value="UniProtKB-EC"/>
</dbReference>
<evidence type="ECO:0000313" key="15">
    <source>
        <dbReference type="Proteomes" id="UP000218899"/>
    </source>
</evidence>
<dbReference type="GO" id="GO:0005829">
    <property type="term" value="C:cytosol"/>
    <property type="evidence" value="ECO:0007669"/>
    <property type="project" value="TreeGrafter"/>
</dbReference>
<keyword evidence="2 10" id="KW-0547">Nucleotide-binding</keyword>
<dbReference type="GO" id="GO:0005524">
    <property type="term" value="F:ATP binding"/>
    <property type="evidence" value="ECO:0007669"/>
    <property type="project" value="UniProtKB-UniRule"/>
</dbReference>
<feature type="domain" description="UvrD-like helicase ATP-binding" evidence="12">
    <location>
        <begin position="2"/>
        <end position="279"/>
    </location>
</feature>
<evidence type="ECO:0000256" key="1">
    <source>
        <dbReference type="ARBA" id="ARBA00009922"/>
    </source>
</evidence>
<dbReference type="InterPro" id="IPR027417">
    <property type="entry name" value="P-loop_NTPase"/>
</dbReference>
<organism evidence="14 15">
    <name type="scientific">Sulfurifustis variabilis</name>
    <dbReference type="NCBI Taxonomy" id="1675686"/>
    <lineage>
        <taxon>Bacteria</taxon>
        <taxon>Pseudomonadati</taxon>
        <taxon>Pseudomonadota</taxon>
        <taxon>Gammaproteobacteria</taxon>
        <taxon>Acidiferrobacterales</taxon>
        <taxon>Acidiferrobacteraceae</taxon>
        <taxon>Sulfurifustis</taxon>
    </lineage>
</organism>
<dbReference type="PROSITE" id="PS51198">
    <property type="entry name" value="UVRD_HELICASE_ATP_BIND"/>
    <property type="match status" value="1"/>
</dbReference>
<dbReference type="OrthoDB" id="9806690at2"/>
<keyword evidence="5 10" id="KW-0067">ATP-binding</keyword>
<dbReference type="KEGG" id="sva:SVA_2371"/>
<evidence type="ECO:0000256" key="9">
    <source>
        <dbReference type="ARBA" id="ARBA00048988"/>
    </source>
</evidence>
<dbReference type="PANTHER" id="PTHR11070:SF64">
    <property type="entry name" value="ATP-DEPENDENT DNA HELICASE REP"/>
    <property type="match status" value="1"/>
</dbReference>
<dbReference type="Pfam" id="PF00580">
    <property type="entry name" value="UvrD-helicase"/>
    <property type="match status" value="1"/>
</dbReference>
<dbReference type="SUPFAM" id="SSF52540">
    <property type="entry name" value="P-loop containing nucleoside triphosphate hydrolases"/>
    <property type="match status" value="1"/>
</dbReference>
<accession>A0A1B4VC90</accession>
<evidence type="ECO:0000259" key="13">
    <source>
        <dbReference type="PROSITE" id="PS51217"/>
    </source>
</evidence>
<dbReference type="InterPro" id="IPR014017">
    <property type="entry name" value="DNA_helicase_UvrD-like_C"/>
</dbReference>
<keyword evidence="15" id="KW-1185">Reference proteome</keyword>
<feature type="region of interest" description="Disordered" evidence="11">
    <location>
        <begin position="636"/>
        <end position="666"/>
    </location>
</feature>
<evidence type="ECO:0000259" key="12">
    <source>
        <dbReference type="PROSITE" id="PS51198"/>
    </source>
</evidence>
<comment type="catalytic activity">
    <reaction evidence="9">
        <text>ATP + H2O = ADP + phosphate + H(+)</text>
        <dbReference type="Rhea" id="RHEA:13065"/>
        <dbReference type="ChEBI" id="CHEBI:15377"/>
        <dbReference type="ChEBI" id="CHEBI:15378"/>
        <dbReference type="ChEBI" id="CHEBI:30616"/>
        <dbReference type="ChEBI" id="CHEBI:43474"/>
        <dbReference type="ChEBI" id="CHEBI:456216"/>
        <dbReference type="EC" id="5.6.2.4"/>
    </reaction>
</comment>
<comment type="similarity">
    <text evidence="1">Belongs to the helicase family. UvrD subfamily.</text>
</comment>
<evidence type="ECO:0000256" key="6">
    <source>
        <dbReference type="ARBA" id="ARBA00023235"/>
    </source>
</evidence>
<dbReference type="InterPro" id="IPR014016">
    <property type="entry name" value="UvrD-like_ATP-bd"/>
</dbReference>
<feature type="binding site" evidence="10">
    <location>
        <begin position="23"/>
        <end position="30"/>
    </location>
    <ligand>
        <name>ATP</name>
        <dbReference type="ChEBI" id="CHEBI:30616"/>
    </ligand>
</feature>
<dbReference type="Proteomes" id="UP000218899">
    <property type="component" value="Chromosome"/>
</dbReference>
<comment type="catalytic activity">
    <reaction evidence="7">
        <text>Couples ATP hydrolysis with the unwinding of duplex DNA by translocating in the 3'-5' direction.</text>
        <dbReference type="EC" id="5.6.2.4"/>
    </reaction>
</comment>
<dbReference type="PANTHER" id="PTHR11070">
    <property type="entry name" value="UVRD / RECB / PCRA DNA HELICASE FAMILY MEMBER"/>
    <property type="match status" value="1"/>
</dbReference>
<evidence type="ECO:0000256" key="4">
    <source>
        <dbReference type="ARBA" id="ARBA00022806"/>
    </source>
</evidence>
<dbReference type="AlphaFoldDB" id="A0A1B4VC90"/>
<dbReference type="CDD" id="cd17932">
    <property type="entry name" value="DEXQc_UvrD"/>
    <property type="match status" value="1"/>
</dbReference>
<dbReference type="Gene3D" id="1.10.486.10">
    <property type="entry name" value="PCRA, domain 4"/>
    <property type="match status" value="1"/>
</dbReference>
<protein>
    <recommendedName>
        <fullName evidence="8">DNA 3'-5' helicase</fullName>
        <ecNumber evidence="8">5.6.2.4</ecNumber>
    </recommendedName>
</protein>
<dbReference type="EMBL" id="AP014936">
    <property type="protein sequence ID" value="BAU48921.1"/>
    <property type="molecule type" value="Genomic_DNA"/>
</dbReference>
<dbReference type="EC" id="5.6.2.4" evidence="8"/>
<evidence type="ECO:0000313" key="14">
    <source>
        <dbReference type="EMBL" id="BAU48921.1"/>
    </source>
</evidence>
<proteinExistence type="inferred from homology"/>
<dbReference type="RefSeq" id="WP_096461384.1">
    <property type="nucleotide sequence ID" value="NZ_AP014936.1"/>
</dbReference>
<sequence length="666" mass="74322">MSDLSPSQKAAIQYVNGPLLVLAGAGSGKTSLLVHKAAWLIREYGVPPDEIGLLASCARAARFMRTQLADLIHGRPAQEIFISTFPAFGLRLVQASLEEFGLRPGFSVYTPEESRALLARLMPEEGQDTAHLTREIEAHIARFKRDAYLPPVPPSAHDARDRAARLYAQYEERLQAANALDLGDLALRPLQLLGRRPGVGRLWRGRLRYLLVDEYEETTTAQHLLTRRLIDEGVLLTAAGDDDQCVGSARGARPENLLRLREEVPALRHIRLEQNFRSTGRVLKAAHSVIAHNGAPLCEKPLWSDRSYGEPLRVYRAPSEEHEAERLVAALLAHKSANGTEFRHYAILLCHPCQSGPIERALRQRRIPYYMQDAPALFDQVEVRDVLAGLRLLCNPADDEAFVRVINTPRREVDRATLDELERHARATGTNLLRAARDRGLASRLAPEHLSALTAFVTWIAGLIERVTVDDPIALVRDLLNGQRYEEWLQDTCNDRKIAEGRMENVLALIGILQRFIRRRPAARLPEIYEKLRHDAVLGLESEEPPGDAVSLMTLAEAKGTEFRHVIIPGMEEGLLPGSDEESMIQADRRLLYVGMTRARDTLSFTLAERRRRGGEVAARRPSRFLAELPQSEIEWVTGESGPGAEASLGRGGGLPATLHPFRRDS</sequence>
<name>A0A1B4VC90_9GAMM</name>
<evidence type="ECO:0000256" key="5">
    <source>
        <dbReference type="ARBA" id="ARBA00022840"/>
    </source>
</evidence>
<evidence type="ECO:0000256" key="10">
    <source>
        <dbReference type="PROSITE-ProRule" id="PRU00560"/>
    </source>
</evidence>
<dbReference type="Pfam" id="PF13361">
    <property type="entry name" value="UvrD_C"/>
    <property type="match status" value="2"/>
</dbReference>
<evidence type="ECO:0000256" key="3">
    <source>
        <dbReference type="ARBA" id="ARBA00022801"/>
    </source>
</evidence>
<dbReference type="GO" id="GO:0003677">
    <property type="term" value="F:DNA binding"/>
    <property type="evidence" value="ECO:0007669"/>
    <property type="project" value="InterPro"/>
</dbReference>
<dbReference type="GO" id="GO:0000725">
    <property type="term" value="P:recombinational repair"/>
    <property type="evidence" value="ECO:0007669"/>
    <property type="project" value="TreeGrafter"/>
</dbReference>
<evidence type="ECO:0000256" key="7">
    <source>
        <dbReference type="ARBA" id="ARBA00034617"/>
    </source>
</evidence>
<dbReference type="InterPro" id="IPR013986">
    <property type="entry name" value="DExx_box_DNA_helicase_dom_sf"/>
</dbReference>
<evidence type="ECO:0000256" key="8">
    <source>
        <dbReference type="ARBA" id="ARBA00034808"/>
    </source>
</evidence>
<keyword evidence="4 10" id="KW-0347">Helicase</keyword>
<evidence type="ECO:0000256" key="2">
    <source>
        <dbReference type="ARBA" id="ARBA00022741"/>
    </source>
</evidence>
<evidence type="ECO:0000256" key="11">
    <source>
        <dbReference type="SAM" id="MobiDB-lite"/>
    </source>
</evidence>
<dbReference type="Gene3D" id="3.40.50.300">
    <property type="entry name" value="P-loop containing nucleotide triphosphate hydrolases"/>
    <property type="match status" value="2"/>
</dbReference>
<dbReference type="Gene3D" id="1.10.10.160">
    <property type="match status" value="1"/>
</dbReference>
<dbReference type="GO" id="GO:0016887">
    <property type="term" value="F:ATP hydrolysis activity"/>
    <property type="evidence" value="ECO:0007669"/>
    <property type="project" value="RHEA"/>
</dbReference>
<gene>
    <name evidence="14" type="ORF">SVA_2371</name>
</gene>
<keyword evidence="6" id="KW-0413">Isomerase</keyword>
<dbReference type="InterPro" id="IPR000212">
    <property type="entry name" value="DNA_helicase_UvrD/REP"/>
</dbReference>